<evidence type="ECO:0000313" key="5">
    <source>
        <dbReference type="EMBL" id="KAK4041459.1"/>
    </source>
</evidence>
<feature type="domain" description="Xylanolytic transcriptional activator regulatory" evidence="4">
    <location>
        <begin position="127"/>
        <end position="364"/>
    </location>
</feature>
<accession>A0AAN6PLU6</accession>
<comment type="caution">
    <text evidence="5">The sequence shown here is derived from an EMBL/GenBank/DDBJ whole genome shotgun (WGS) entry which is preliminary data.</text>
</comment>
<evidence type="ECO:0000256" key="3">
    <source>
        <dbReference type="SAM" id="MobiDB-lite"/>
    </source>
</evidence>
<feature type="region of interest" description="Disordered" evidence="3">
    <location>
        <begin position="535"/>
        <end position="554"/>
    </location>
</feature>
<dbReference type="CDD" id="cd12148">
    <property type="entry name" value="fungal_TF_MHR"/>
    <property type="match status" value="1"/>
</dbReference>
<proteinExistence type="predicted"/>
<feature type="region of interest" description="Disordered" evidence="3">
    <location>
        <begin position="1"/>
        <end position="28"/>
    </location>
</feature>
<dbReference type="InterPro" id="IPR007219">
    <property type="entry name" value="XnlR_reg_dom"/>
</dbReference>
<sequence>MKRTAVDPPDEPRHGRRQPQTSCDSCRKRKLNSDLSASDSILRRLRALEEAVFDNHSSHANTPLSSAMEAEDHQPAPTATMPLGRLGTLKFGIAPIQSPNPFAFAGGPALEQGFVWMMPREQAMALLQDYLDHVYPLLPVIHGPTTRHLIRKFYDGLSRREQLTPQTAALILGMSAISAYFWQPDTGHHSRFASAKEAAQASLLWRDWASDILTNTPQESGNTTLEGVQAWTLLSFMVQNVEGASYRFRFLHNCSLAAARELLLHLVDSPKSDRSEDRVTRELKRRIWWHAAVTDWLLGFMGGPTEGTYSVQPRHMNVKYPKNMNDNDMATFDESTNAPVNLSTQMSYFLQRIRIGEIIRAVLDASHPGGPDVDITDYNQVLTLDHLFEQAFIDLPPFFQSQGPLPPKKLDTLELQRVIIQLGLLSRRARLHRPFLLGQCRYEPHHQRSREICLQSTRAVVSLSISIIEFSLNVDETDANTNTSKPRSAGLGTARTDTGTGLSAHRLGLVINHLSTACTVLAIYAGANPASGSGNNHLPAPGGGGGGPQDSVADGVDRTAVSDELAQACRVLGALGAESPVAADLLRNLVGLLKRYRVVQGAAPDGGGDESREQQQQQQQPADIATTATTITTPATAATTSEELPWRAPGQVEAAPGFAGPMPPLPLVDEEGALAAVGDNSAFSLDGLWDDFVMGSSEDYNQLFADLDYYCGIA</sequence>
<dbReference type="GO" id="GO:0005634">
    <property type="term" value="C:nucleus"/>
    <property type="evidence" value="ECO:0007669"/>
    <property type="project" value="UniProtKB-SubCell"/>
</dbReference>
<protein>
    <recommendedName>
        <fullName evidence="4">Xylanolytic transcriptional activator regulatory domain-containing protein</fullName>
    </recommendedName>
</protein>
<dbReference type="GO" id="GO:0003677">
    <property type="term" value="F:DNA binding"/>
    <property type="evidence" value="ECO:0007669"/>
    <property type="project" value="InterPro"/>
</dbReference>
<feature type="compositionally biased region" description="Low complexity" evidence="3">
    <location>
        <begin position="614"/>
        <end position="624"/>
    </location>
</feature>
<comment type="subcellular location">
    <subcellularLocation>
        <location evidence="1">Nucleus</location>
    </subcellularLocation>
</comment>
<dbReference type="PANTHER" id="PTHR31001">
    <property type="entry name" value="UNCHARACTERIZED TRANSCRIPTIONAL REGULATORY PROTEIN"/>
    <property type="match status" value="1"/>
</dbReference>
<dbReference type="InterPro" id="IPR050613">
    <property type="entry name" value="Sec_Metabolite_Reg"/>
</dbReference>
<dbReference type="Proteomes" id="UP001303115">
    <property type="component" value="Unassembled WGS sequence"/>
</dbReference>
<dbReference type="PANTHER" id="PTHR31001:SF90">
    <property type="entry name" value="CENTROMERE DNA-BINDING PROTEIN COMPLEX CBF3 SUBUNIT B"/>
    <property type="match status" value="1"/>
</dbReference>
<evidence type="ECO:0000256" key="1">
    <source>
        <dbReference type="ARBA" id="ARBA00004123"/>
    </source>
</evidence>
<evidence type="ECO:0000259" key="4">
    <source>
        <dbReference type="Pfam" id="PF04082"/>
    </source>
</evidence>
<feature type="region of interest" description="Disordered" evidence="3">
    <location>
        <begin position="603"/>
        <end position="624"/>
    </location>
</feature>
<gene>
    <name evidence="5" type="ORF">C8A01DRAFT_34543</name>
</gene>
<dbReference type="GO" id="GO:0008270">
    <property type="term" value="F:zinc ion binding"/>
    <property type="evidence" value="ECO:0007669"/>
    <property type="project" value="InterPro"/>
</dbReference>
<organism evidence="5 6">
    <name type="scientific">Parachaetomium inaequale</name>
    <dbReference type="NCBI Taxonomy" id="2588326"/>
    <lineage>
        <taxon>Eukaryota</taxon>
        <taxon>Fungi</taxon>
        <taxon>Dikarya</taxon>
        <taxon>Ascomycota</taxon>
        <taxon>Pezizomycotina</taxon>
        <taxon>Sordariomycetes</taxon>
        <taxon>Sordariomycetidae</taxon>
        <taxon>Sordariales</taxon>
        <taxon>Chaetomiaceae</taxon>
        <taxon>Parachaetomium</taxon>
    </lineage>
</organism>
<dbReference type="GO" id="GO:0006351">
    <property type="term" value="P:DNA-templated transcription"/>
    <property type="evidence" value="ECO:0007669"/>
    <property type="project" value="InterPro"/>
</dbReference>
<dbReference type="Pfam" id="PF04082">
    <property type="entry name" value="Fungal_trans"/>
    <property type="match status" value="1"/>
</dbReference>
<evidence type="ECO:0000313" key="6">
    <source>
        <dbReference type="Proteomes" id="UP001303115"/>
    </source>
</evidence>
<evidence type="ECO:0000256" key="2">
    <source>
        <dbReference type="ARBA" id="ARBA00023242"/>
    </source>
</evidence>
<keyword evidence="2" id="KW-0539">Nucleus</keyword>
<dbReference type="EMBL" id="MU854357">
    <property type="protein sequence ID" value="KAK4041459.1"/>
    <property type="molecule type" value="Genomic_DNA"/>
</dbReference>
<feature type="region of interest" description="Disordered" evidence="3">
    <location>
        <begin position="57"/>
        <end position="79"/>
    </location>
</feature>
<keyword evidence="6" id="KW-1185">Reference proteome</keyword>
<name>A0AAN6PLU6_9PEZI</name>
<dbReference type="AlphaFoldDB" id="A0AAN6PLU6"/>
<reference evidence="6" key="1">
    <citation type="journal article" date="2023" name="Mol. Phylogenet. Evol.">
        <title>Genome-scale phylogeny and comparative genomics of the fungal order Sordariales.</title>
        <authorList>
            <person name="Hensen N."/>
            <person name="Bonometti L."/>
            <person name="Westerberg I."/>
            <person name="Brannstrom I.O."/>
            <person name="Guillou S."/>
            <person name="Cros-Aarteil S."/>
            <person name="Calhoun S."/>
            <person name="Haridas S."/>
            <person name="Kuo A."/>
            <person name="Mondo S."/>
            <person name="Pangilinan J."/>
            <person name="Riley R."/>
            <person name="LaButti K."/>
            <person name="Andreopoulos B."/>
            <person name="Lipzen A."/>
            <person name="Chen C."/>
            <person name="Yan M."/>
            <person name="Daum C."/>
            <person name="Ng V."/>
            <person name="Clum A."/>
            <person name="Steindorff A."/>
            <person name="Ohm R.A."/>
            <person name="Martin F."/>
            <person name="Silar P."/>
            <person name="Natvig D.O."/>
            <person name="Lalanne C."/>
            <person name="Gautier V."/>
            <person name="Ament-Velasquez S.L."/>
            <person name="Kruys A."/>
            <person name="Hutchinson M.I."/>
            <person name="Powell A.J."/>
            <person name="Barry K."/>
            <person name="Miller A.N."/>
            <person name="Grigoriev I.V."/>
            <person name="Debuchy R."/>
            <person name="Gladieux P."/>
            <person name="Hiltunen Thoren M."/>
            <person name="Johannesson H."/>
        </authorList>
    </citation>
    <scope>NUCLEOTIDE SEQUENCE [LARGE SCALE GENOMIC DNA]</scope>
    <source>
        <strain evidence="6">CBS 284.82</strain>
    </source>
</reference>